<comment type="caution">
    <text evidence="2">The sequence shown here is derived from an EMBL/GenBank/DDBJ whole genome shotgun (WGS) entry which is preliminary data.</text>
</comment>
<dbReference type="InterPro" id="IPR029058">
    <property type="entry name" value="AB_hydrolase_fold"/>
</dbReference>
<dbReference type="InterPro" id="IPR000073">
    <property type="entry name" value="AB_hydrolase_1"/>
</dbReference>
<keyword evidence="3" id="KW-1185">Reference proteome</keyword>
<name>A0A4R3LG65_9GAMM</name>
<protein>
    <submittedName>
        <fullName evidence="2">Alpha-beta hydrolase superfamily lysophospholipase</fullName>
    </submittedName>
</protein>
<feature type="domain" description="AB hydrolase-1" evidence="1">
    <location>
        <begin position="36"/>
        <end position="276"/>
    </location>
</feature>
<dbReference type="InterPro" id="IPR050228">
    <property type="entry name" value="Carboxylesterase_BioH"/>
</dbReference>
<dbReference type="Gene3D" id="3.40.50.1820">
    <property type="entry name" value="alpha/beta hydrolase"/>
    <property type="match status" value="1"/>
</dbReference>
<evidence type="ECO:0000313" key="2">
    <source>
        <dbReference type="EMBL" id="TCS98455.1"/>
    </source>
</evidence>
<dbReference type="GO" id="GO:0016787">
    <property type="term" value="F:hydrolase activity"/>
    <property type="evidence" value="ECO:0007669"/>
    <property type="project" value="UniProtKB-KW"/>
</dbReference>
<organism evidence="2 3">
    <name type="scientific">Pseudofulvimonas gallinarii</name>
    <dbReference type="NCBI Taxonomy" id="634155"/>
    <lineage>
        <taxon>Bacteria</taxon>
        <taxon>Pseudomonadati</taxon>
        <taxon>Pseudomonadota</taxon>
        <taxon>Gammaproteobacteria</taxon>
        <taxon>Lysobacterales</taxon>
        <taxon>Rhodanobacteraceae</taxon>
        <taxon>Pseudofulvimonas</taxon>
    </lineage>
</organism>
<dbReference type="Proteomes" id="UP000294599">
    <property type="component" value="Unassembled WGS sequence"/>
</dbReference>
<dbReference type="EMBL" id="SMAF01000008">
    <property type="protein sequence ID" value="TCS98455.1"/>
    <property type="molecule type" value="Genomic_DNA"/>
</dbReference>
<dbReference type="SUPFAM" id="SSF53474">
    <property type="entry name" value="alpha/beta-Hydrolases"/>
    <property type="match status" value="1"/>
</dbReference>
<accession>A0A4R3LG65</accession>
<dbReference type="PANTHER" id="PTHR43194">
    <property type="entry name" value="HYDROLASE ALPHA/BETA FOLD FAMILY"/>
    <property type="match status" value="1"/>
</dbReference>
<dbReference type="OrthoDB" id="5380819at2"/>
<dbReference type="AlphaFoldDB" id="A0A4R3LG65"/>
<proteinExistence type="predicted"/>
<reference evidence="2 3" key="1">
    <citation type="submission" date="2019-03" db="EMBL/GenBank/DDBJ databases">
        <title>Genomic Encyclopedia of Type Strains, Phase IV (KMG-IV): sequencing the most valuable type-strain genomes for metagenomic binning, comparative biology and taxonomic classification.</title>
        <authorList>
            <person name="Goeker M."/>
        </authorList>
    </citation>
    <scope>NUCLEOTIDE SEQUENCE [LARGE SCALE GENOMIC DNA]</scope>
    <source>
        <strain evidence="2 3">DSM 21944</strain>
    </source>
</reference>
<sequence length="301" mass="32158">MRMDLPNSGPVSTVRLDADGVVLAAERFGDGKGPGLLFTHGLGQTGSAWRHVARRFAAAGWTALAADARGHGASGRNPPGLPYSPGLLVEDLRRWAATFRERPVLVGASMGGLTGMVAQALHRSFSALVLVDITPRWEPEGVARILQFMRAHGDGFGSIEAAIDAIAAYMPHRPRKTAQALSSLLVRDDDGRWRWHWDPRLVDDMNRDVDRQQRALADAASRIDVPTLLLTGGASDVVSSDTIDEFLALVPHAEHHVVADARHLVAGDDNDAFAAAVAAFLARLHPSPGHASAPAVDEVTP</sequence>
<gene>
    <name evidence="2" type="ORF">EDC25_10835</name>
</gene>
<evidence type="ECO:0000313" key="3">
    <source>
        <dbReference type="Proteomes" id="UP000294599"/>
    </source>
</evidence>
<keyword evidence="2" id="KW-0378">Hydrolase</keyword>
<dbReference type="Pfam" id="PF12697">
    <property type="entry name" value="Abhydrolase_6"/>
    <property type="match status" value="1"/>
</dbReference>
<evidence type="ECO:0000259" key="1">
    <source>
        <dbReference type="Pfam" id="PF12697"/>
    </source>
</evidence>
<dbReference type="RefSeq" id="WP_132577374.1">
    <property type="nucleotide sequence ID" value="NZ_JBHLWF010000087.1"/>
</dbReference>
<dbReference type="PANTHER" id="PTHR43194:SF2">
    <property type="entry name" value="PEROXISOMAL MEMBRANE PROTEIN LPX1"/>
    <property type="match status" value="1"/>
</dbReference>